<evidence type="ECO:0008006" key="3">
    <source>
        <dbReference type="Google" id="ProtNLM"/>
    </source>
</evidence>
<dbReference type="AlphaFoldDB" id="A0A9Q0Y4N2"/>
<dbReference type="SUPFAM" id="SSF53187">
    <property type="entry name" value="Zn-dependent exopeptidases"/>
    <property type="match status" value="1"/>
</dbReference>
<evidence type="ECO:0000313" key="1">
    <source>
        <dbReference type="EMBL" id="KAJ7341737.1"/>
    </source>
</evidence>
<name>A0A9Q0Y4N2_9SAUR</name>
<organism evidence="1 2">
    <name type="scientific">Phrynocephalus forsythii</name>
    <dbReference type="NCBI Taxonomy" id="171643"/>
    <lineage>
        <taxon>Eukaryota</taxon>
        <taxon>Metazoa</taxon>
        <taxon>Chordata</taxon>
        <taxon>Craniata</taxon>
        <taxon>Vertebrata</taxon>
        <taxon>Euteleostomi</taxon>
        <taxon>Lepidosauria</taxon>
        <taxon>Squamata</taxon>
        <taxon>Bifurcata</taxon>
        <taxon>Unidentata</taxon>
        <taxon>Episquamata</taxon>
        <taxon>Toxicofera</taxon>
        <taxon>Iguania</taxon>
        <taxon>Acrodonta</taxon>
        <taxon>Agamidae</taxon>
        <taxon>Agaminae</taxon>
        <taxon>Phrynocephalus</taxon>
    </lineage>
</organism>
<gene>
    <name evidence="1" type="ORF">JRQ81_006582</name>
</gene>
<dbReference type="PANTHER" id="PTHR30575">
    <property type="entry name" value="PEPTIDASE M20"/>
    <property type="match status" value="1"/>
</dbReference>
<dbReference type="OrthoDB" id="6119954at2759"/>
<keyword evidence="2" id="KW-1185">Reference proteome</keyword>
<protein>
    <recommendedName>
        <fullName evidence="3">Peptidase M20 domain-containing protein 2</fullName>
    </recommendedName>
</protein>
<dbReference type="InterPro" id="IPR052030">
    <property type="entry name" value="Peptidase_M20/M20A_hydrolases"/>
</dbReference>
<sequence>MNYYFYRNIVEVELSSECADYWNVLENKSLEQAYVNNGEMLGMKFPEEANLSDSSGSTDFGNVSYIVPGIHPYFYIGSDALNHTEEFTQSSGSEVAQKYALRTAKALAMTALDVVFRPGLLEQVREDFRQAKLRSSAEA</sequence>
<reference evidence="1" key="1">
    <citation type="journal article" date="2023" name="DNA Res.">
        <title>Chromosome-level genome assembly of Phrynocephalus forsythii using third-generation DNA sequencing and Hi-C analysis.</title>
        <authorList>
            <person name="Qi Y."/>
            <person name="Zhao W."/>
            <person name="Zhao Y."/>
            <person name="Niu C."/>
            <person name="Cao S."/>
            <person name="Zhang Y."/>
        </authorList>
    </citation>
    <scope>NUCLEOTIDE SEQUENCE</scope>
    <source>
        <tissue evidence="1">Muscle</tissue>
    </source>
</reference>
<accession>A0A9Q0Y4N2</accession>
<dbReference type="GO" id="GO:0016805">
    <property type="term" value="F:dipeptidase activity"/>
    <property type="evidence" value="ECO:0007669"/>
    <property type="project" value="TreeGrafter"/>
</dbReference>
<dbReference type="Gene3D" id="3.40.630.10">
    <property type="entry name" value="Zn peptidases"/>
    <property type="match status" value="1"/>
</dbReference>
<proteinExistence type="predicted"/>
<dbReference type="Proteomes" id="UP001142489">
    <property type="component" value="Unassembled WGS sequence"/>
</dbReference>
<comment type="caution">
    <text evidence="1">The sequence shown here is derived from an EMBL/GenBank/DDBJ whole genome shotgun (WGS) entry which is preliminary data.</text>
</comment>
<dbReference type="EMBL" id="JAPFRF010000002">
    <property type="protein sequence ID" value="KAJ7341737.1"/>
    <property type="molecule type" value="Genomic_DNA"/>
</dbReference>
<dbReference type="PANTHER" id="PTHR30575:SF0">
    <property type="entry name" value="XAA-ARG DIPEPTIDASE"/>
    <property type="match status" value="1"/>
</dbReference>
<evidence type="ECO:0000313" key="2">
    <source>
        <dbReference type="Proteomes" id="UP001142489"/>
    </source>
</evidence>